<accession>A0A4Z1T8P1</accession>
<dbReference type="SUPFAM" id="SSF51735">
    <property type="entry name" value="NAD(P)-binding Rossmann-fold domains"/>
    <property type="match status" value="1"/>
</dbReference>
<dbReference type="PANTHER" id="PTHR48079:SF6">
    <property type="entry name" value="NAD(P)-BINDING DOMAIN-CONTAINING PROTEIN-RELATED"/>
    <property type="match status" value="1"/>
</dbReference>
<dbReference type="VEuPathDB" id="GiardiaDB:GMRT_12700"/>
<reference evidence="2 3" key="1">
    <citation type="submission" date="2019-05" db="EMBL/GenBank/DDBJ databases">
        <title>The compact genome of Giardia muris reveals important steps in the evolution of intestinal protozoan parasites.</title>
        <authorList>
            <person name="Xu F."/>
            <person name="Jimenez-Gonzalez A."/>
            <person name="Einarsson E."/>
            <person name="Astvaldsson A."/>
            <person name="Peirasmaki D."/>
            <person name="Eckmann L."/>
            <person name="Andersson J.O."/>
            <person name="Svard S.G."/>
            <person name="Jerlstrom-Hultqvist J."/>
        </authorList>
    </citation>
    <scope>NUCLEOTIDE SEQUENCE [LARGE SCALE GENOMIC DNA]</scope>
    <source>
        <strain evidence="2 3">Roberts-Thomson</strain>
    </source>
</reference>
<evidence type="ECO:0000259" key="1">
    <source>
        <dbReference type="Pfam" id="PF01370"/>
    </source>
</evidence>
<evidence type="ECO:0000313" key="3">
    <source>
        <dbReference type="Proteomes" id="UP000315496"/>
    </source>
</evidence>
<dbReference type="GO" id="GO:0004029">
    <property type="term" value="F:aldehyde dehydrogenase (NAD+) activity"/>
    <property type="evidence" value="ECO:0007669"/>
    <property type="project" value="TreeGrafter"/>
</dbReference>
<dbReference type="GO" id="GO:0005737">
    <property type="term" value="C:cytoplasm"/>
    <property type="evidence" value="ECO:0007669"/>
    <property type="project" value="TreeGrafter"/>
</dbReference>
<dbReference type="InterPro" id="IPR036291">
    <property type="entry name" value="NAD(P)-bd_dom_sf"/>
</dbReference>
<dbReference type="Pfam" id="PF01370">
    <property type="entry name" value="Epimerase"/>
    <property type="match status" value="1"/>
</dbReference>
<dbReference type="InterPro" id="IPR051783">
    <property type="entry name" value="NAD(P)-dependent_oxidoreduct"/>
</dbReference>
<sequence length="324" mass="35630">MRVFLTGGTGFIGSAVLSRLLVAGHEVICTYRRAATLKELRLDVVPNDNKLRFRHCDITDPELVHKVIAEQDFDVLIHMACTSSWTELARTNVFSVALDGTKNLVNACQAKGRQPIFVYISSGAAAGAQSEIGGNLEAVSTNYANAKRKTEEYLLEHQNLFKKLIILRPAEVYAPNDIHLVTAGNLLEYARGGLAFIPRGGMAIVHRDDVADSIVNSLTRGIHGKIYYLGGPNVTLSEFARVIQKLTGKGAYEIPLHLPMRLLAGLIWLGKCLHLTQFDPNLAVYCSMYWFGDSTEAIQDLGHRVRTPDEVLRDAVQSITTGAL</sequence>
<feature type="domain" description="NAD-dependent epimerase/dehydratase" evidence="1">
    <location>
        <begin position="3"/>
        <end position="230"/>
    </location>
</feature>
<keyword evidence="3" id="KW-1185">Reference proteome</keyword>
<dbReference type="PANTHER" id="PTHR48079">
    <property type="entry name" value="PROTEIN YEEZ"/>
    <property type="match status" value="1"/>
</dbReference>
<dbReference type="Gene3D" id="3.40.50.720">
    <property type="entry name" value="NAD(P)-binding Rossmann-like Domain"/>
    <property type="match status" value="1"/>
</dbReference>
<organism evidence="2 3">
    <name type="scientific">Giardia muris</name>
    <dbReference type="NCBI Taxonomy" id="5742"/>
    <lineage>
        <taxon>Eukaryota</taxon>
        <taxon>Metamonada</taxon>
        <taxon>Diplomonadida</taxon>
        <taxon>Hexamitidae</taxon>
        <taxon>Giardiinae</taxon>
        <taxon>Giardia</taxon>
    </lineage>
</organism>
<protein>
    <submittedName>
        <fullName evidence="2">Nucleoside-diphosphate-sugar epimerase</fullName>
    </submittedName>
</protein>
<dbReference type="EMBL" id="VDLU01000001">
    <property type="protein sequence ID" value="TNJ30493.1"/>
    <property type="molecule type" value="Genomic_DNA"/>
</dbReference>
<gene>
    <name evidence="2" type="ORF">GMRT_12700</name>
</gene>
<dbReference type="InterPro" id="IPR001509">
    <property type="entry name" value="Epimerase_deHydtase"/>
</dbReference>
<dbReference type="OrthoDB" id="2735536at2759"/>
<comment type="caution">
    <text evidence="2">The sequence shown here is derived from an EMBL/GenBank/DDBJ whole genome shotgun (WGS) entry which is preliminary data.</text>
</comment>
<dbReference type="Proteomes" id="UP000315496">
    <property type="component" value="Chromosome 1"/>
</dbReference>
<dbReference type="AlphaFoldDB" id="A0A4Z1T8P1"/>
<name>A0A4Z1T8P1_GIAMU</name>
<evidence type="ECO:0000313" key="2">
    <source>
        <dbReference type="EMBL" id="TNJ30493.1"/>
    </source>
</evidence>
<proteinExistence type="predicted"/>